<keyword evidence="2" id="KW-0964">Secreted</keyword>
<feature type="domain" description="EMI" evidence="10">
    <location>
        <begin position="94"/>
        <end position="171"/>
    </location>
</feature>
<dbReference type="InterPro" id="IPR001073">
    <property type="entry name" value="C1q_dom"/>
</dbReference>
<feature type="region of interest" description="Disordered" evidence="8">
    <location>
        <begin position="169"/>
        <end position="212"/>
    </location>
</feature>
<dbReference type="InterPro" id="IPR008983">
    <property type="entry name" value="Tumour_necrosis_fac-like_dom"/>
</dbReference>
<dbReference type="Pfam" id="PF00386">
    <property type="entry name" value="C1q"/>
    <property type="match status" value="1"/>
</dbReference>
<evidence type="ECO:0000259" key="9">
    <source>
        <dbReference type="PROSITE" id="PS50871"/>
    </source>
</evidence>
<evidence type="ECO:0000256" key="1">
    <source>
        <dbReference type="ARBA" id="ARBA00004498"/>
    </source>
</evidence>
<name>A0AAY4ACL3_9TELE</name>
<gene>
    <name evidence="11" type="primary">emilin2a</name>
</gene>
<evidence type="ECO:0000313" key="12">
    <source>
        <dbReference type="Proteomes" id="UP000694580"/>
    </source>
</evidence>
<evidence type="ECO:0000256" key="4">
    <source>
        <dbReference type="ARBA" id="ARBA00022729"/>
    </source>
</evidence>
<reference evidence="11" key="3">
    <citation type="submission" date="2025-09" db="UniProtKB">
        <authorList>
            <consortium name="Ensembl"/>
        </authorList>
    </citation>
    <scope>IDENTIFICATION</scope>
</reference>
<feature type="compositionally biased region" description="Basic and acidic residues" evidence="8">
    <location>
        <begin position="199"/>
        <end position="212"/>
    </location>
</feature>
<dbReference type="PANTHER" id="PTHR15427:SF36">
    <property type="entry name" value="EMILIN-2"/>
    <property type="match status" value="1"/>
</dbReference>
<feature type="domain" description="C1q" evidence="9">
    <location>
        <begin position="947"/>
        <end position="1096"/>
    </location>
</feature>
<dbReference type="InterPro" id="IPR050392">
    <property type="entry name" value="Collagen/C1q_domain"/>
</dbReference>
<feature type="coiled-coil region" evidence="7">
    <location>
        <begin position="707"/>
        <end position="734"/>
    </location>
</feature>
<dbReference type="Gene3D" id="2.60.120.40">
    <property type="match status" value="1"/>
</dbReference>
<dbReference type="Ensembl" id="ENSDCDT00010005138.1">
    <property type="protein sequence ID" value="ENSDCDP00010004971.1"/>
    <property type="gene ID" value="ENSDCDG00010002186.1"/>
</dbReference>
<evidence type="ECO:0000256" key="7">
    <source>
        <dbReference type="SAM" id="Coils"/>
    </source>
</evidence>
<dbReference type="PROSITE" id="PS51041">
    <property type="entry name" value="EMI"/>
    <property type="match status" value="1"/>
</dbReference>
<comment type="subcellular location">
    <subcellularLocation>
        <location evidence="1">Secreted</location>
        <location evidence="1">Extracellular space</location>
        <location evidence="1">Extracellular matrix</location>
    </subcellularLocation>
</comment>
<protein>
    <submittedName>
        <fullName evidence="11">Uncharacterized protein</fullName>
    </submittedName>
</protein>
<dbReference type="Pfam" id="PF07546">
    <property type="entry name" value="EMI"/>
    <property type="match status" value="1"/>
</dbReference>
<evidence type="ECO:0000256" key="3">
    <source>
        <dbReference type="ARBA" id="ARBA00022530"/>
    </source>
</evidence>
<dbReference type="Proteomes" id="UP000694580">
    <property type="component" value="Chromosome 4"/>
</dbReference>
<evidence type="ECO:0000256" key="2">
    <source>
        <dbReference type="ARBA" id="ARBA00022525"/>
    </source>
</evidence>
<sequence>MASCVIRRLFSCALPVGGEEAGAGRGGVRLSLHQPLPDQAGPELRVSFSPSFLFFFKCPGSDAMRTRGGLSVFCMIVGFSLTGASPSGAHRHRSRNWCAFIVQKNVSCAVQGSVESFVEPGLGPCPPHLPDCEQKAMYRTRSRPTYKIAYKAVTELEWRCCPGFQGPDCRERKDASTGRTVPDPQSYPRPRPAQTRHPQRAERRDTVQHEVRSGNVDKTQKLEEEVQRLSQTVLDLQAAMTGVRENLRMSLQEDTSKMLVTLLNNLQPPDGARAEQGVVHLDGHQATRGRARDERGIEEVIARLDDVTDALKSKDKALEDLRGTVTGHDGQIRMLMDASQGPPISSGASSDLDVVQVYIDGKFENLRKELAEDIEQKLSYLKSTCDEKILSVQKTCEEGQENGYFNLNNLLETKEAELRKEISSLRQDLGLSEGLVRTNRETAPSRQEDEHNDLRREVQRLAEAHRVLNARVDNELQHLSMIQLEDIFGPRVEELEDRMNVTQRNAELYSFYVEEKLSKAMADEVATLRKLLENRLESMEDQFTVMLVEMSNNSYPGMYMDSMDGLQNEINSNKYLIQGLEDRMNAIGDACATKDCKPGLDGLDGLMKDVQNCRNSLDVMNTDLRSNADKIKEVELLVGGLSVESKVNGRNVEDLENRFTNLKDNVDGLSGSVKELGGSINKFSLDLQNLSATCCLKGQMGPGQEEAGASKHQMEELRNRLEKLAAQMTSEYGDSKKITADVLTGASVLDTRLTALEVSCRRLDAVSRSLQKMDTTLGTHTGDIVTLQDTLQKVQAQLSESVKWAPGDPAAKEPEVTVLQQVPVGPIIQVPHRTPHIHIPLIVPPARRPPTILQQPPRPPSPNQEPPRTVVETGEAGPPGYQRRVTVRRDRGTANPQTPSQGFAGAPGYPPVNPASFRTDPLPLVRLPYRPAAHLPAAAPVLAESGGPADPFSFSAGLTRQPFSGDFSVVRFDRVLVNDGEHYSPRTGIFTVPMDGRYLVTVVLTALRGERVEAVLSVSNRSVQKLDSAGYQRGDAPWHSKEQCACGGSASFNLILSLRRGDRVGVVRTAGQLAISESREMLSTFSGVFLYPATPAR</sequence>
<feature type="coiled-coil region" evidence="7">
    <location>
        <begin position="408"/>
        <end position="471"/>
    </location>
</feature>
<reference evidence="11" key="2">
    <citation type="submission" date="2025-08" db="UniProtKB">
        <authorList>
            <consortium name="Ensembl"/>
        </authorList>
    </citation>
    <scope>IDENTIFICATION</scope>
</reference>
<keyword evidence="4" id="KW-0732">Signal</keyword>
<keyword evidence="5 7" id="KW-0175">Coiled coil</keyword>
<dbReference type="PANTHER" id="PTHR15427">
    <property type="entry name" value="EMILIN ELASTIN MICROFIBRIL INTERFACE-LOCATED PROTEIN ELASTIN MICROFIBRIL INTERFACER"/>
    <property type="match status" value="1"/>
</dbReference>
<organism evidence="11 12">
    <name type="scientific">Denticeps clupeoides</name>
    <name type="common">denticle herring</name>
    <dbReference type="NCBI Taxonomy" id="299321"/>
    <lineage>
        <taxon>Eukaryota</taxon>
        <taxon>Metazoa</taxon>
        <taxon>Chordata</taxon>
        <taxon>Craniata</taxon>
        <taxon>Vertebrata</taxon>
        <taxon>Euteleostomi</taxon>
        <taxon>Actinopterygii</taxon>
        <taxon>Neopterygii</taxon>
        <taxon>Teleostei</taxon>
        <taxon>Clupei</taxon>
        <taxon>Clupeiformes</taxon>
        <taxon>Denticipitoidei</taxon>
        <taxon>Denticipitidae</taxon>
        <taxon>Denticeps</taxon>
    </lineage>
</organism>
<dbReference type="PROSITE" id="PS50871">
    <property type="entry name" value="C1Q"/>
    <property type="match status" value="1"/>
</dbReference>
<evidence type="ECO:0000259" key="10">
    <source>
        <dbReference type="PROSITE" id="PS51041"/>
    </source>
</evidence>
<feature type="compositionally biased region" description="Pro residues" evidence="8">
    <location>
        <begin position="856"/>
        <end position="865"/>
    </location>
</feature>
<dbReference type="SUPFAM" id="SSF49842">
    <property type="entry name" value="TNF-like"/>
    <property type="match status" value="1"/>
</dbReference>
<proteinExistence type="predicted"/>
<dbReference type="GeneTree" id="ENSGT01030000234633"/>
<dbReference type="AlphaFoldDB" id="A0AAY4ACL3"/>
<dbReference type="InterPro" id="IPR011489">
    <property type="entry name" value="EMI_domain"/>
</dbReference>
<keyword evidence="3" id="KW-0272">Extracellular matrix</keyword>
<evidence type="ECO:0000313" key="11">
    <source>
        <dbReference type="Ensembl" id="ENSDCDP00010004971.1"/>
    </source>
</evidence>
<accession>A0AAY4ACL3</accession>
<keyword evidence="12" id="KW-1185">Reference proteome</keyword>
<dbReference type="Gene3D" id="1.20.1170.10">
    <property type="match status" value="1"/>
</dbReference>
<evidence type="ECO:0000256" key="8">
    <source>
        <dbReference type="SAM" id="MobiDB-lite"/>
    </source>
</evidence>
<reference evidence="11 12" key="1">
    <citation type="submission" date="2020-06" db="EMBL/GenBank/DDBJ databases">
        <authorList>
            <consortium name="Wellcome Sanger Institute Data Sharing"/>
        </authorList>
    </citation>
    <scope>NUCLEOTIDE SEQUENCE [LARGE SCALE GENOMIC DNA]</scope>
</reference>
<dbReference type="SMART" id="SM00110">
    <property type="entry name" value="C1Q"/>
    <property type="match status" value="1"/>
</dbReference>
<feature type="region of interest" description="Disordered" evidence="8">
    <location>
        <begin position="846"/>
        <end position="909"/>
    </location>
</feature>
<evidence type="ECO:0000256" key="6">
    <source>
        <dbReference type="ARBA" id="ARBA00023157"/>
    </source>
</evidence>
<keyword evidence="6" id="KW-1015">Disulfide bond</keyword>
<evidence type="ECO:0000256" key="5">
    <source>
        <dbReference type="ARBA" id="ARBA00023054"/>
    </source>
</evidence>